<dbReference type="Proteomes" id="UP001500325">
    <property type="component" value="Unassembled WGS sequence"/>
</dbReference>
<dbReference type="Pfam" id="PF13556">
    <property type="entry name" value="HTH_30"/>
    <property type="match status" value="1"/>
</dbReference>
<dbReference type="InterPro" id="IPR042070">
    <property type="entry name" value="PucR_C-HTH_sf"/>
</dbReference>
<protein>
    <submittedName>
        <fullName evidence="3">PucR family transcriptional regulator</fullName>
    </submittedName>
</protein>
<evidence type="ECO:0000259" key="2">
    <source>
        <dbReference type="Pfam" id="PF13556"/>
    </source>
</evidence>
<reference evidence="4" key="1">
    <citation type="journal article" date="2019" name="Int. J. Syst. Evol. Microbiol.">
        <title>The Global Catalogue of Microorganisms (GCM) 10K type strain sequencing project: providing services to taxonomists for standard genome sequencing and annotation.</title>
        <authorList>
            <consortium name="The Broad Institute Genomics Platform"/>
            <consortium name="The Broad Institute Genome Sequencing Center for Infectious Disease"/>
            <person name="Wu L."/>
            <person name="Ma J."/>
        </authorList>
    </citation>
    <scope>NUCLEOTIDE SEQUENCE [LARGE SCALE GENOMIC DNA]</scope>
    <source>
        <strain evidence="4">JCM 18055</strain>
    </source>
</reference>
<dbReference type="Pfam" id="PF07905">
    <property type="entry name" value="PucR"/>
    <property type="match status" value="1"/>
</dbReference>
<comment type="caution">
    <text evidence="3">The sequence shown here is derived from an EMBL/GenBank/DDBJ whole genome shotgun (WGS) entry which is preliminary data.</text>
</comment>
<dbReference type="InterPro" id="IPR051448">
    <property type="entry name" value="CdaR-like_regulators"/>
</dbReference>
<dbReference type="Gene3D" id="1.10.10.2840">
    <property type="entry name" value="PucR C-terminal helix-turn-helix domain"/>
    <property type="match status" value="1"/>
</dbReference>
<evidence type="ECO:0000313" key="4">
    <source>
        <dbReference type="Proteomes" id="UP001500325"/>
    </source>
</evidence>
<dbReference type="EMBL" id="BAABIC010000015">
    <property type="protein sequence ID" value="GAA4700353.1"/>
    <property type="molecule type" value="Genomic_DNA"/>
</dbReference>
<feature type="domain" description="Purine catabolism PurC-like" evidence="1">
    <location>
        <begin position="7"/>
        <end position="123"/>
    </location>
</feature>
<evidence type="ECO:0000313" key="3">
    <source>
        <dbReference type="EMBL" id="GAA4700353.1"/>
    </source>
</evidence>
<sequence>MPVTLGDLLADRELGLSVAVAGRGLDRPVSWVHSSELADPTPYLDGGELLLTTGLALTGTAPEDYAARLAAHRLAGLGFGTDLGYARVPAALVRSCTAHGLPLLVVPERTPFLAIAKAVSAALAAESYAQVVRTDQAQRSLTAAALGRGGAGGVVRRLAELLDGWAAVVDAGDTVRVCAPRTAARRLSGLRSELARVRGRHGATSATVADGADHVVLHRLRLPGPGVLAVGRPAPFSPVDLQVVGAAVSVLTLLQARTTAVGRAERALRTAVLRAMVELPGPGVAAIGEPLWGRPPGEGALVLALRGRSGSADELLDALEALDDGPLFFAELDGAVVVVAEPELEADVLAATARVPDVRAGVSEPVRGAGDHPPGGAHNGLPVAGPLHTAVEQASRALDAARRLGRARVRFADLAGSGLHELVPGRDAAAFAEALLHPLVRHDARGRGDLVASLREWLAHHGQWDPAAAALGVHRHTLRARIDKAAELLGRDLDSPGVRAELWFALHVPARP</sequence>
<organism evidence="3 4">
    <name type="scientific">Pseudonocardia yuanmonensis</name>
    <dbReference type="NCBI Taxonomy" id="1095914"/>
    <lineage>
        <taxon>Bacteria</taxon>
        <taxon>Bacillati</taxon>
        <taxon>Actinomycetota</taxon>
        <taxon>Actinomycetes</taxon>
        <taxon>Pseudonocardiales</taxon>
        <taxon>Pseudonocardiaceae</taxon>
        <taxon>Pseudonocardia</taxon>
    </lineage>
</organism>
<evidence type="ECO:0000259" key="1">
    <source>
        <dbReference type="Pfam" id="PF07905"/>
    </source>
</evidence>
<gene>
    <name evidence="3" type="ORF">GCM10023215_43860</name>
</gene>
<dbReference type="RefSeq" id="WP_345382597.1">
    <property type="nucleotide sequence ID" value="NZ_BAABIC010000015.1"/>
</dbReference>
<keyword evidence="4" id="KW-1185">Reference proteome</keyword>
<accession>A0ABP8X4Q3</accession>
<dbReference type="InterPro" id="IPR012914">
    <property type="entry name" value="PucR_dom"/>
</dbReference>
<name>A0ABP8X4Q3_9PSEU</name>
<proteinExistence type="predicted"/>
<dbReference type="InterPro" id="IPR025736">
    <property type="entry name" value="PucR_C-HTH_dom"/>
</dbReference>
<feature type="domain" description="PucR C-terminal helix-turn-helix" evidence="2">
    <location>
        <begin position="450"/>
        <end position="508"/>
    </location>
</feature>
<dbReference type="PANTHER" id="PTHR33744">
    <property type="entry name" value="CARBOHYDRATE DIACID REGULATOR"/>
    <property type="match status" value="1"/>
</dbReference>
<dbReference type="PANTHER" id="PTHR33744:SF1">
    <property type="entry name" value="DNA-BINDING TRANSCRIPTIONAL ACTIVATOR ADER"/>
    <property type="match status" value="1"/>
</dbReference>